<dbReference type="EMBL" id="ML119113">
    <property type="protein sequence ID" value="RPB15341.1"/>
    <property type="molecule type" value="Genomic_DNA"/>
</dbReference>
<evidence type="ECO:0000313" key="2">
    <source>
        <dbReference type="EMBL" id="RPB15341.1"/>
    </source>
</evidence>
<evidence type="ECO:0000313" key="3">
    <source>
        <dbReference type="Proteomes" id="UP000277580"/>
    </source>
</evidence>
<organism evidence="2 3">
    <name type="scientific">Morchella conica CCBAS932</name>
    <dbReference type="NCBI Taxonomy" id="1392247"/>
    <lineage>
        <taxon>Eukaryota</taxon>
        <taxon>Fungi</taxon>
        <taxon>Dikarya</taxon>
        <taxon>Ascomycota</taxon>
        <taxon>Pezizomycotina</taxon>
        <taxon>Pezizomycetes</taxon>
        <taxon>Pezizales</taxon>
        <taxon>Morchellaceae</taxon>
        <taxon>Morchella</taxon>
    </lineage>
</organism>
<reference evidence="2 3" key="1">
    <citation type="journal article" date="2018" name="Nat. Ecol. Evol.">
        <title>Pezizomycetes genomes reveal the molecular basis of ectomycorrhizal truffle lifestyle.</title>
        <authorList>
            <person name="Murat C."/>
            <person name="Payen T."/>
            <person name="Noel B."/>
            <person name="Kuo A."/>
            <person name="Morin E."/>
            <person name="Chen J."/>
            <person name="Kohler A."/>
            <person name="Krizsan K."/>
            <person name="Balestrini R."/>
            <person name="Da Silva C."/>
            <person name="Montanini B."/>
            <person name="Hainaut M."/>
            <person name="Levati E."/>
            <person name="Barry K.W."/>
            <person name="Belfiori B."/>
            <person name="Cichocki N."/>
            <person name="Clum A."/>
            <person name="Dockter R.B."/>
            <person name="Fauchery L."/>
            <person name="Guy J."/>
            <person name="Iotti M."/>
            <person name="Le Tacon F."/>
            <person name="Lindquist E.A."/>
            <person name="Lipzen A."/>
            <person name="Malagnac F."/>
            <person name="Mello A."/>
            <person name="Molinier V."/>
            <person name="Miyauchi S."/>
            <person name="Poulain J."/>
            <person name="Riccioni C."/>
            <person name="Rubini A."/>
            <person name="Sitrit Y."/>
            <person name="Splivallo R."/>
            <person name="Traeger S."/>
            <person name="Wang M."/>
            <person name="Zifcakova L."/>
            <person name="Wipf D."/>
            <person name="Zambonelli A."/>
            <person name="Paolocci F."/>
            <person name="Nowrousian M."/>
            <person name="Ottonello S."/>
            <person name="Baldrian P."/>
            <person name="Spatafora J.W."/>
            <person name="Henrissat B."/>
            <person name="Nagy L.G."/>
            <person name="Aury J.M."/>
            <person name="Wincker P."/>
            <person name="Grigoriev I.V."/>
            <person name="Bonfante P."/>
            <person name="Martin F.M."/>
        </authorList>
    </citation>
    <scope>NUCLEOTIDE SEQUENCE [LARGE SCALE GENOMIC DNA]</scope>
    <source>
        <strain evidence="2 3">CCBAS932</strain>
    </source>
</reference>
<keyword evidence="3" id="KW-1185">Reference proteome</keyword>
<evidence type="ECO:0000256" key="1">
    <source>
        <dbReference type="SAM" id="MobiDB-lite"/>
    </source>
</evidence>
<gene>
    <name evidence="2" type="ORF">P167DRAFT_603262</name>
</gene>
<name>A0A3N4L3X7_9PEZI</name>
<protein>
    <submittedName>
        <fullName evidence="2">Uncharacterized protein</fullName>
    </submittedName>
</protein>
<feature type="compositionally biased region" description="Basic and acidic residues" evidence="1">
    <location>
        <begin position="104"/>
        <end position="113"/>
    </location>
</feature>
<accession>A0A3N4L3X7</accession>
<dbReference type="STRING" id="1392247.A0A3N4L3X7"/>
<proteinExistence type="predicted"/>
<dbReference type="AlphaFoldDB" id="A0A3N4L3X7"/>
<dbReference type="Proteomes" id="UP000277580">
    <property type="component" value="Unassembled WGS sequence"/>
</dbReference>
<sequence length="113" mass="12756">MPPRGPQIPLLKRAAILTLHWHAEKSWIEISTILRVHPDTARKICIRAKERATDPNDFDDVLLHLEDAERPGRPPKNTKEGEMEGVEKEDEVVESSEVGIKSTGESDKLVQVE</sequence>
<dbReference type="OrthoDB" id="5356981at2759"/>
<feature type="region of interest" description="Disordered" evidence="1">
    <location>
        <begin position="66"/>
        <end position="113"/>
    </location>
</feature>
<feature type="compositionally biased region" description="Basic and acidic residues" evidence="1">
    <location>
        <begin position="66"/>
        <end position="86"/>
    </location>
</feature>
<dbReference type="InParanoid" id="A0A3N4L3X7"/>